<reference evidence="1" key="1">
    <citation type="journal article" date="2020" name="Fungal Divers.">
        <title>Resolving the Mortierellaceae phylogeny through synthesis of multi-gene phylogenetics and phylogenomics.</title>
        <authorList>
            <person name="Vandepol N."/>
            <person name="Liber J."/>
            <person name="Desiro A."/>
            <person name="Na H."/>
            <person name="Kennedy M."/>
            <person name="Barry K."/>
            <person name="Grigoriev I.V."/>
            <person name="Miller A.N."/>
            <person name="O'Donnell K."/>
            <person name="Stajich J.E."/>
            <person name="Bonito G."/>
        </authorList>
    </citation>
    <scope>NUCLEOTIDE SEQUENCE</scope>
    <source>
        <strain evidence="1">NRRL 28262</strain>
    </source>
</reference>
<organism evidence="1 2">
    <name type="scientific">Linnemannia exigua</name>
    <dbReference type="NCBI Taxonomy" id="604196"/>
    <lineage>
        <taxon>Eukaryota</taxon>
        <taxon>Fungi</taxon>
        <taxon>Fungi incertae sedis</taxon>
        <taxon>Mucoromycota</taxon>
        <taxon>Mortierellomycotina</taxon>
        <taxon>Mortierellomycetes</taxon>
        <taxon>Mortierellales</taxon>
        <taxon>Mortierellaceae</taxon>
        <taxon>Linnemannia</taxon>
    </lineage>
</organism>
<protein>
    <submittedName>
        <fullName evidence="1">Uncharacterized protein</fullName>
    </submittedName>
</protein>
<accession>A0AAD4D686</accession>
<name>A0AAD4D686_9FUNG</name>
<evidence type="ECO:0000313" key="2">
    <source>
        <dbReference type="Proteomes" id="UP001194580"/>
    </source>
</evidence>
<gene>
    <name evidence="1" type="ORF">BGZ95_001903</name>
</gene>
<proteinExistence type="predicted"/>
<comment type="caution">
    <text evidence="1">The sequence shown here is derived from an EMBL/GenBank/DDBJ whole genome shotgun (WGS) entry which is preliminary data.</text>
</comment>
<dbReference type="AlphaFoldDB" id="A0AAD4D686"/>
<keyword evidence="2" id="KW-1185">Reference proteome</keyword>
<dbReference type="EMBL" id="JAAAIL010001393">
    <property type="protein sequence ID" value="KAG0269801.1"/>
    <property type="molecule type" value="Genomic_DNA"/>
</dbReference>
<sequence length="60" mass="6938">MGENIQEVIETTSGSPIPTQFYIRYGDAEGLRSPKDPTYDVQMFDNVRRTKNRCPQYPLI</sequence>
<evidence type="ECO:0000313" key="1">
    <source>
        <dbReference type="EMBL" id="KAG0269801.1"/>
    </source>
</evidence>
<dbReference type="Proteomes" id="UP001194580">
    <property type="component" value="Unassembled WGS sequence"/>
</dbReference>